<accession>A0AAV2N495</accession>
<gene>
    <name evidence="2" type="ORF">LPLAT_LOCUS1114</name>
</gene>
<dbReference type="EMBL" id="OZ034824">
    <property type="protein sequence ID" value="CAL1674446.1"/>
    <property type="molecule type" value="Genomic_DNA"/>
</dbReference>
<evidence type="ECO:0000313" key="2">
    <source>
        <dbReference type="EMBL" id="CAL1674446.1"/>
    </source>
</evidence>
<protein>
    <submittedName>
        <fullName evidence="2">Uncharacterized protein</fullName>
    </submittedName>
</protein>
<proteinExistence type="predicted"/>
<keyword evidence="3" id="KW-1185">Reference proteome</keyword>
<evidence type="ECO:0000313" key="3">
    <source>
        <dbReference type="Proteomes" id="UP001497644"/>
    </source>
</evidence>
<organism evidence="2 3">
    <name type="scientific">Lasius platythorax</name>
    <dbReference type="NCBI Taxonomy" id="488582"/>
    <lineage>
        <taxon>Eukaryota</taxon>
        <taxon>Metazoa</taxon>
        <taxon>Ecdysozoa</taxon>
        <taxon>Arthropoda</taxon>
        <taxon>Hexapoda</taxon>
        <taxon>Insecta</taxon>
        <taxon>Pterygota</taxon>
        <taxon>Neoptera</taxon>
        <taxon>Endopterygota</taxon>
        <taxon>Hymenoptera</taxon>
        <taxon>Apocrita</taxon>
        <taxon>Aculeata</taxon>
        <taxon>Formicoidea</taxon>
        <taxon>Formicidae</taxon>
        <taxon>Formicinae</taxon>
        <taxon>Lasius</taxon>
        <taxon>Lasius</taxon>
    </lineage>
</organism>
<sequence length="74" mass="8329">MGLSRGRQGEEGTLEGEEESSWLQRCGYESVREWFFWFLVGSRPTGGLTGHWKPGSVVGHRFRPFCRGASHGQS</sequence>
<dbReference type="Proteomes" id="UP001497644">
    <property type="component" value="Chromosome 1"/>
</dbReference>
<dbReference type="AlphaFoldDB" id="A0AAV2N495"/>
<reference evidence="2 3" key="1">
    <citation type="submission" date="2024-04" db="EMBL/GenBank/DDBJ databases">
        <authorList>
            <consortium name="Molecular Ecology Group"/>
        </authorList>
    </citation>
    <scope>NUCLEOTIDE SEQUENCE [LARGE SCALE GENOMIC DNA]</scope>
</reference>
<feature type="region of interest" description="Disordered" evidence="1">
    <location>
        <begin position="1"/>
        <end position="20"/>
    </location>
</feature>
<name>A0AAV2N495_9HYME</name>
<evidence type="ECO:0000256" key="1">
    <source>
        <dbReference type="SAM" id="MobiDB-lite"/>
    </source>
</evidence>